<keyword evidence="4" id="KW-1185">Reference proteome</keyword>
<keyword evidence="2" id="KW-1133">Transmembrane helix</keyword>
<proteinExistence type="predicted"/>
<feature type="compositionally biased region" description="Basic and acidic residues" evidence="1">
    <location>
        <begin position="14"/>
        <end position="25"/>
    </location>
</feature>
<feature type="transmembrane region" description="Helical" evidence="2">
    <location>
        <begin position="283"/>
        <end position="303"/>
    </location>
</feature>
<evidence type="ECO:0008006" key="5">
    <source>
        <dbReference type="Google" id="ProtNLM"/>
    </source>
</evidence>
<comment type="caution">
    <text evidence="3">The sequence shown here is derived from an EMBL/GenBank/DDBJ whole genome shotgun (WGS) entry which is preliminary data.</text>
</comment>
<accession>A0A0V0QNN2</accession>
<evidence type="ECO:0000256" key="2">
    <source>
        <dbReference type="SAM" id="Phobius"/>
    </source>
</evidence>
<feature type="compositionally biased region" description="Polar residues" evidence="1">
    <location>
        <begin position="1"/>
        <end position="13"/>
    </location>
</feature>
<name>A0A0V0QNN2_PSEPJ</name>
<dbReference type="EMBL" id="LDAU01000126">
    <property type="protein sequence ID" value="KRX03722.1"/>
    <property type="molecule type" value="Genomic_DNA"/>
</dbReference>
<feature type="transmembrane region" description="Helical" evidence="2">
    <location>
        <begin position="239"/>
        <end position="262"/>
    </location>
</feature>
<feature type="region of interest" description="Disordered" evidence="1">
    <location>
        <begin position="93"/>
        <end position="112"/>
    </location>
</feature>
<feature type="compositionally biased region" description="Basic and acidic residues" evidence="1">
    <location>
        <begin position="93"/>
        <end position="109"/>
    </location>
</feature>
<evidence type="ECO:0000256" key="1">
    <source>
        <dbReference type="SAM" id="MobiDB-lite"/>
    </source>
</evidence>
<feature type="region of interest" description="Disordered" evidence="1">
    <location>
        <begin position="1"/>
        <end position="46"/>
    </location>
</feature>
<sequence length="401" mass="47237">MEQQVTKNSTDQNKQQEQHQIDKKFTKQAYYSQNQHSSNDGSLDNQSHQYFTQQYQNDQIKNDKHDQNYKTLQSQYKIKSNLPKFQNMSYSDQVKKGDKTQYQENHDQNSKNNQKILNKQLPIFTDINSNNIQQTKNKCFQSNDLFLNGQILFVNNKMEESDYCPYGKAKENISNEKNIISGIKIQKNAKSKFRQKQIYKQLINDFRQIQILVTDENDEADDGDITDGSKFDAHAPDSIPYYDAIIAISDLFTIIDYLLWVFSCYLAKKNIEQIKYYKLKRQVQMVLISFIPQVISNGILLFIYIKLQYITWLIITIVLQLYLTVYKIKASFIPSNNLLKVLKQIENLGFDVKELEIIQQQFKQNQNRENSVQIQQEQNQQDILDENQISINIDYNAIQVC</sequence>
<keyword evidence="2" id="KW-0812">Transmembrane</keyword>
<organism evidence="3 4">
    <name type="scientific">Pseudocohnilembus persalinus</name>
    <name type="common">Ciliate</name>
    <dbReference type="NCBI Taxonomy" id="266149"/>
    <lineage>
        <taxon>Eukaryota</taxon>
        <taxon>Sar</taxon>
        <taxon>Alveolata</taxon>
        <taxon>Ciliophora</taxon>
        <taxon>Intramacronucleata</taxon>
        <taxon>Oligohymenophorea</taxon>
        <taxon>Scuticociliatia</taxon>
        <taxon>Philasterida</taxon>
        <taxon>Pseudocohnilembidae</taxon>
        <taxon>Pseudocohnilembus</taxon>
    </lineage>
</organism>
<evidence type="ECO:0000313" key="4">
    <source>
        <dbReference type="Proteomes" id="UP000054937"/>
    </source>
</evidence>
<feature type="transmembrane region" description="Helical" evidence="2">
    <location>
        <begin position="309"/>
        <end position="326"/>
    </location>
</feature>
<protein>
    <recommendedName>
        <fullName evidence="5">Transmembrane protein</fullName>
    </recommendedName>
</protein>
<evidence type="ECO:0000313" key="3">
    <source>
        <dbReference type="EMBL" id="KRX03722.1"/>
    </source>
</evidence>
<dbReference type="AlphaFoldDB" id="A0A0V0QNN2"/>
<gene>
    <name evidence="3" type="ORF">PPERSA_04230</name>
</gene>
<dbReference type="InParanoid" id="A0A0V0QNN2"/>
<reference evidence="3 4" key="1">
    <citation type="journal article" date="2015" name="Sci. Rep.">
        <title>Genome of the facultative scuticociliatosis pathogen Pseudocohnilembus persalinus provides insight into its virulence through horizontal gene transfer.</title>
        <authorList>
            <person name="Xiong J."/>
            <person name="Wang G."/>
            <person name="Cheng J."/>
            <person name="Tian M."/>
            <person name="Pan X."/>
            <person name="Warren A."/>
            <person name="Jiang C."/>
            <person name="Yuan D."/>
            <person name="Miao W."/>
        </authorList>
    </citation>
    <scope>NUCLEOTIDE SEQUENCE [LARGE SCALE GENOMIC DNA]</scope>
    <source>
        <strain evidence="3">36N120E</strain>
    </source>
</reference>
<feature type="compositionally biased region" description="Polar residues" evidence="1">
    <location>
        <begin position="29"/>
        <end position="46"/>
    </location>
</feature>
<dbReference type="Proteomes" id="UP000054937">
    <property type="component" value="Unassembled WGS sequence"/>
</dbReference>
<keyword evidence="2" id="KW-0472">Membrane</keyword>